<dbReference type="SUPFAM" id="SSF52540">
    <property type="entry name" value="P-loop containing nucleoside triphosphate hydrolases"/>
    <property type="match status" value="2"/>
</dbReference>
<organism evidence="7 8">
    <name type="scientific">Pontibacter burrus</name>
    <dbReference type="NCBI Taxonomy" id="2704466"/>
    <lineage>
        <taxon>Bacteria</taxon>
        <taxon>Pseudomonadati</taxon>
        <taxon>Bacteroidota</taxon>
        <taxon>Cytophagia</taxon>
        <taxon>Cytophagales</taxon>
        <taxon>Hymenobacteraceae</taxon>
        <taxon>Pontibacter</taxon>
    </lineage>
</organism>
<dbReference type="Gene3D" id="3.40.50.300">
    <property type="entry name" value="P-loop containing nucleotide triphosphate hydrolases"/>
    <property type="match status" value="2"/>
</dbReference>
<evidence type="ECO:0000256" key="2">
    <source>
        <dbReference type="ARBA" id="ARBA00022741"/>
    </source>
</evidence>
<dbReference type="InterPro" id="IPR027417">
    <property type="entry name" value="P-loop_NTPase"/>
</dbReference>
<dbReference type="InterPro" id="IPR051309">
    <property type="entry name" value="ABCF_ATPase"/>
</dbReference>
<dbReference type="AlphaFoldDB" id="A0A6B3LWM1"/>
<dbReference type="InterPro" id="IPR032781">
    <property type="entry name" value="ABC_tran_Xtn"/>
</dbReference>
<dbReference type="InterPro" id="IPR003439">
    <property type="entry name" value="ABC_transporter-like_ATP-bd"/>
</dbReference>
<dbReference type="FunFam" id="3.40.50.300:FF:000070">
    <property type="entry name" value="Putative ABC transporter ATP-binding component"/>
    <property type="match status" value="1"/>
</dbReference>
<reference evidence="7 8" key="1">
    <citation type="submission" date="2020-02" db="EMBL/GenBank/DDBJ databases">
        <authorList>
            <person name="Kim M.K."/>
        </authorList>
    </citation>
    <scope>NUCLEOTIDE SEQUENCE [LARGE SCALE GENOMIC DNA]</scope>
    <source>
        <strain evidence="7 8">BT327</strain>
    </source>
</reference>
<protein>
    <recommendedName>
        <fullName evidence="5">Probable ATP-binding protein YbiT</fullName>
    </recommendedName>
</protein>
<dbReference type="Pfam" id="PF12848">
    <property type="entry name" value="ABC_tran_Xtn"/>
    <property type="match status" value="1"/>
</dbReference>
<proteinExistence type="inferred from homology"/>
<dbReference type="EMBL" id="JAAGWD010000003">
    <property type="protein sequence ID" value="NEM97877.1"/>
    <property type="molecule type" value="Genomic_DNA"/>
</dbReference>
<evidence type="ECO:0000256" key="3">
    <source>
        <dbReference type="ARBA" id="ARBA00022840"/>
    </source>
</evidence>
<keyword evidence="2" id="KW-0547">Nucleotide-binding</keyword>
<keyword evidence="3 7" id="KW-0067">ATP-binding</keyword>
<comment type="similarity">
    <text evidence="4">Belongs to the ABC transporter superfamily. ABCF family. YbiT subfamily.</text>
</comment>
<dbReference type="Proteomes" id="UP000474777">
    <property type="component" value="Unassembled WGS sequence"/>
</dbReference>
<evidence type="ECO:0000256" key="4">
    <source>
        <dbReference type="ARBA" id="ARBA00061551"/>
    </source>
</evidence>
<gene>
    <name evidence="7" type="ORF">GXP69_09240</name>
</gene>
<dbReference type="GO" id="GO:0005524">
    <property type="term" value="F:ATP binding"/>
    <property type="evidence" value="ECO:0007669"/>
    <property type="project" value="UniProtKB-KW"/>
</dbReference>
<dbReference type="PANTHER" id="PTHR42855:SF2">
    <property type="entry name" value="DRUG RESISTANCE ABC TRANSPORTER,ATP-BINDING PROTEIN"/>
    <property type="match status" value="1"/>
</dbReference>
<evidence type="ECO:0000313" key="7">
    <source>
        <dbReference type="EMBL" id="NEM97877.1"/>
    </source>
</evidence>
<accession>A0A6B3LWM1</accession>
<dbReference type="CDD" id="cd03221">
    <property type="entry name" value="ABCF_EF-3"/>
    <property type="match status" value="2"/>
</dbReference>
<evidence type="ECO:0000256" key="5">
    <source>
        <dbReference type="ARBA" id="ARBA00074044"/>
    </source>
</evidence>
<evidence type="ECO:0000256" key="1">
    <source>
        <dbReference type="ARBA" id="ARBA00022737"/>
    </source>
</evidence>
<sequence length="541" mass="61061">MISTSNVSLRYGKRTLFEDVTIKFVPGNCYGLIGANGAGKSTFLKILSGEIEPNTGSVEIPPKARLAVLKQNHFAYDEYQVLQTVIMGHKRLFDIMQEKDAIYAKADFTDADGERAAELEGEFADMEGWNAEYEAAELLSGLGISESLHYSKMKDLSGSEKVRVLLAQALFGNPDILLLDEPTNHLDAESIMWLENFLGNFPNTVIVVSHDRHFLDAVCTHVADIDFGKIKMFAGNYSFWYQSSQLALKQRADANKKTEDKRKELEEFIRRFSANASKSKQATSRAKLLEKLTVEDIQPSSRKYPYIAFKPEREAGNQLLNVENLSKAIDGQPIFTDVTFMVDKGDKIAILGRNDIAATTFFKILAGEEKADTGEFKWGTTINTAFFPKDNAEFFNTDLNLVDWLRQFSVEKDESFIRGFLGRMLFSGEESLKKANVLSGGEKVRCMFSKMMLQSGNFLVMDDPTNHLDLESITALNNALKDFDGTVIFSSHDLQFVDTIANRIIELTPNGMIDKRMTYEEYLQDENIRELRKKMYETATV</sequence>
<evidence type="ECO:0000313" key="8">
    <source>
        <dbReference type="Proteomes" id="UP000474777"/>
    </source>
</evidence>
<keyword evidence="1" id="KW-0677">Repeat</keyword>
<evidence type="ECO:0000259" key="6">
    <source>
        <dbReference type="PROSITE" id="PS50893"/>
    </source>
</evidence>
<name>A0A6B3LWM1_9BACT</name>
<dbReference type="PANTHER" id="PTHR42855">
    <property type="entry name" value="ABC TRANSPORTER ATP-BINDING SUBUNIT"/>
    <property type="match status" value="1"/>
</dbReference>
<dbReference type="Pfam" id="PF00005">
    <property type="entry name" value="ABC_tran"/>
    <property type="match status" value="2"/>
</dbReference>
<feature type="domain" description="ABC transporter" evidence="6">
    <location>
        <begin position="320"/>
        <end position="534"/>
    </location>
</feature>
<dbReference type="SMART" id="SM00382">
    <property type="entry name" value="AAA"/>
    <property type="match status" value="2"/>
</dbReference>
<comment type="caution">
    <text evidence="7">The sequence shown here is derived from an EMBL/GenBank/DDBJ whole genome shotgun (WGS) entry which is preliminary data.</text>
</comment>
<dbReference type="GO" id="GO:0016887">
    <property type="term" value="F:ATP hydrolysis activity"/>
    <property type="evidence" value="ECO:0007669"/>
    <property type="project" value="InterPro"/>
</dbReference>
<feature type="domain" description="ABC transporter" evidence="6">
    <location>
        <begin position="2"/>
        <end position="252"/>
    </location>
</feature>
<dbReference type="InterPro" id="IPR003593">
    <property type="entry name" value="AAA+_ATPase"/>
</dbReference>
<dbReference type="RefSeq" id="WP_163914639.1">
    <property type="nucleotide sequence ID" value="NZ_JAAGWD010000003.1"/>
</dbReference>
<dbReference type="FunFam" id="3.40.50.300:FF:000011">
    <property type="entry name" value="Putative ABC transporter ATP-binding component"/>
    <property type="match status" value="1"/>
</dbReference>
<keyword evidence="8" id="KW-1185">Reference proteome</keyword>
<dbReference type="PROSITE" id="PS50893">
    <property type="entry name" value="ABC_TRANSPORTER_2"/>
    <property type="match status" value="2"/>
</dbReference>